<organism evidence="1 2">
    <name type="scientific">Panagrolaimus sp. ES5</name>
    <dbReference type="NCBI Taxonomy" id="591445"/>
    <lineage>
        <taxon>Eukaryota</taxon>
        <taxon>Metazoa</taxon>
        <taxon>Ecdysozoa</taxon>
        <taxon>Nematoda</taxon>
        <taxon>Chromadorea</taxon>
        <taxon>Rhabditida</taxon>
        <taxon>Tylenchina</taxon>
        <taxon>Panagrolaimomorpha</taxon>
        <taxon>Panagrolaimoidea</taxon>
        <taxon>Panagrolaimidae</taxon>
        <taxon>Panagrolaimus</taxon>
    </lineage>
</organism>
<evidence type="ECO:0000313" key="1">
    <source>
        <dbReference type="Proteomes" id="UP000887579"/>
    </source>
</evidence>
<protein>
    <submittedName>
        <fullName evidence="2">BZIP domain-containing protein</fullName>
    </submittedName>
</protein>
<dbReference type="Proteomes" id="UP000887579">
    <property type="component" value="Unplaced"/>
</dbReference>
<sequence length="293" mass="33806">MDSANNFQLGNGCKNGNGYQNTNNKPQNLHDGTVGQFETANRSQQLNNQTILAQNYNIVSQNQQFQQSFGFGRDINVSQYCDETRYREAFSPIQYPQHGYQNTDPNMMKNSDDDFEIHHSPPTMSQKCNPQLFTLPYIALEQPNVETIAEENIQSGPSKVTKPKQNLPIQTNTTTKNASKPDATNARGRPRIYPKDKNAARKRHNISSKINYHKTAAKNRVYRSNLENEVEALETENLELKTTLTRKYSILVNQWNRNFPTLYNEMPIDQRKTAEKKQADFYEICQNFQNTHF</sequence>
<proteinExistence type="predicted"/>
<reference evidence="2" key="1">
    <citation type="submission" date="2022-11" db="UniProtKB">
        <authorList>
            <consortium name="WormBaseParasite"/>
        </authorList>
    </citation>
    <scope>IDENTIFICATION</scope>
</reference>
<dbReference type="WBParaSite" id="ES5_v2.g13032.t1">
    <property type="protein sequence ID" value="ES5_v2.g13032.t1"/>
    <property type="gene ID" value="ES5_v2.g13032"/>
</dbReference>
<name>A0AC34F7R4_9BILA</name>
<accession>A0AC34F7R4</accession>
<evidence type="ECO:0000313" key="2">
    <source>
        <dbReference type="WBParaSite" id="ES5_v2.g13032.t1"/>
    </source>
</evidence>